<protein>
    <submittedName>
        <fullName evidence="1">Uncharacterized protein</fullName>
    </submittedName>
</protein>
<evidence type="ECO:0000313" key="2">
    <source>
        <dbReference type="Proteomes" id="UP000001955"/>
    </source>
</evidence>
<dbReference type="HOGENOM" id="CLU_2384539_0_0_6"/>
<keyword evidence="2" id="KW-1185">Reference proteome</keyword>
<sequence>MTPAHLSKATDKYIKIQYINLVNHGVKTPVVISVTARIVALLKDQTAPFLSTDCASKLITKPSKNRLSSLVKAVNRTSSCQFSQLSHFSVDKLV</sequence>
<organism evidence="1 2">
    <name type="scientific">Shimwellia blattae (strain ATCC 29907 / DSM 4481 / JCM 1650 / NBRC 105725 / CDC 9005-74)</name>
    <name type="common">Escherichia blattae</name>
    <dbReference type="NCBI Taxonomy" id="630626"/>
    <lineage>
        <taxon>Bacteria</taxon>
        <taxon>Pseudomonadati</taxon>
        <taxon>Pseudomonadota</taxon>
        <taxon>Gammaproteobacteria</taxon>
        <taxon>Enterobacterales</taxon>
        <taxon>Enterobacteriaceae</taxon>
        <taxon>Shimwellia</taxon>
    </lineage>
</organism>
<gene>
    <name evidence="1" type="ordered locus">EBL_c07990</name>
</gene>
<proteinExistence type="predicted"/>
<dbReference type="Proteomes" id="UP000001955">
    <property type="component" value="Chromosome"/>
</dbReference>
<dbReference type="KEGG" id="ebt:EBL_c07990"/>
<dbReference type="EMBL" id="CP001560">
    <property type="protein sequence ID" value="AFJ45922.1"/>
    <property type="molecule type" value="Genomic_DNA"/>
</dbReference>
<dbReference type="AlphaFoldDB" id="I2B5W8"/>
<evidence type="ECO:0000313" key="1">
    <source>
        <dbReference type="EMBL" id="AFJ45922.1"/>
    </source>
</evidence>
<reference evidence="1 2" key="1">
    <citation type="journal article" date="2012" name="J. Bacteriol.">
        <title>Complete genome sequence of the B12-producing Shimwellia blattae strain DSM 4481, isolated from a cockroach.</title>
        <authorList>
            <person name="Brzuszkiewicz E."/>
            <person name="Waschkowitz T."/>
            <person name="Wiezer A."/>
            <person name="Daniel R."/>
        </authorList>
    </citation>
    <scope>NUCLEOTIDE SEQUENCE [LARGE SCALE GENOMIC DNA]</scope>
    <source>
        <strain evidence="2">ATCC 29907 / DSM 4481 / JCM 1650 / NBRC 105725 / CDC 9005-74</strain>
    </source>
</reference>
<accession>I2B5W8</accession>
<name>I2B5W8_SHIBC</name>
<dbReference type="STRING" id="630626.EBL_c07990"/>